<keyword evidence="2" id="KW-0378">Hydrolase</keyword>
<dbReference type="eggNOG" id="COG4099">
    <property type="taxonomic scope" value="Bacteria"/>
</dbReference>
<reference evidence="5 6" key="1">
    <citation type="submission" date="2012-02" db="EMBL/GenBank/DDBJ databases">
        <title>Complete sequence of chromosome of Singulisphaera acidiphila DSM 18658.</title>
        <authorList>
            <consortium name="US DOE Joint Genome Institute (JGI-PGF)"/>
            <person name="Lucas S."/>
            <person name="Copeland A."/>
            <person name="Lapidus A."/>
            <person name="Glavina del Rio T."/>
            <person name="Dalin E."/>
            <person name="Tice H."/>
            <person name="Bruce D."/>
            <person name="Goodwin L."/>
            <person name="Pitluck S."/>
            <person name="Peters L."/>
            <person name="Ovchinnikova G."/>
            <person name="Chertkov O."/>
            <person name="Kyrpides N."/>
            <person name="Mavromatis K."/>
            <person name="Ivanova N."/>
            <person name="Brettin T."/>
            <person name="Detter J.C."/>
            <person name="Han C."/>
            <person name="Larimer F."/>
            <person name="Land M."/>
            <person name="Hauser L."/>
            <person name="Markowitz V."/>
            <person name="Cheng J.-F."/>
            <person name="Hugenholtz P."/>
            <person name="Woyke T."/>
            <person name="Wu D."/>
            <person name="Tindall B."/>
            <person name="Pomrenke H."/>
            <person name="Brambilla E."/>
            <person name="Klenk H.-P."/>
            <person name="Eisen J.A."/>
        </authorList>
    </citation>
    <scope>NUCLEOTIDE SEQUENCE [LARGE SCALE GENOMIC DNA]</scope>
    <source>
        <strain evidence="6">ATCC BAA-1392 / DSM 18658 / VKM B-2454 / MOB10</strain>
    </source>
</reference>
<keyword evidence="3" id="KW-1133">Transmembrane helix</keyword>
<evidence type="ECO:0000259" key="4">
    <source>
        <dbReference type="Pfam" id="PF13231"/>
    </source>
</evidence>
<dbReference type="AlphaFoldDB" id="L0DKU5"/>
<evidence type="ECO:0000313" key="6">
    <source>
        <dbReference type="Proteomes" id="UP000010798"/>
    </source>
</evidence>
<feature type="transmembrane region" description="Helical" evidence="3">
    <location>
        <begin position="6"/>
        <end position="24"/>
    </location>
</feature>
<evidence type="ECO:0000256" key="3">
    <source>
        <dbReference type="SAM" id="Phobius"/>
    </source>
</evidence>
<feature type="transmembrane region" description="Helical" evidence="3">
    <location>
        <begin position="145"/>
        <end position="162"/>
    </location>
</feature>
<dbReference type="Gene3D" id="3.40.50.1820">
    <property type="entry name" value="alpha/beta hydrolase"/>
    <property type="match status" value="1"/>
</dbReference>
<evidence type="ECO:0000256" key="2">
    <source>
        <dbReference type="ARBA" id="ARBA00022801"/>
    </source>
</evidence>
<dbReference type="Proteomes" id="UP000010798">
    <property type="component" value="Chromosome"/>
</dbReference>
<dbReference type="PANTHER" id="PTHR43037:SF5">
    <property type="entry name" value="FERULOYL ESTERASE"/>
    <property type="match status" value="1"/>
</dbReference>
<gene>
    <name evidence="5" type="ordered locus">Sinac_5328</name>
</gene>
<evidence type="ECO:0000256" key="1">
    <source>
        <dbReference type="ARBA" id="ARBA00022729"/>
    </source>
</evidence>
<dbReference type="HOGENOM" id="CLU_344812_0_0_0"/>
<dbReference type="InterPro" id="IPR000801">
    <property type="entry name" value="Esterase-like"/>
</dbReference>
<feature type="transmembrane region" description="Helical" evidence="3">
    <location>
        <begin position="243"/>
        <end position="263"/>
    </location>
</feature>
<keyword evidence="1" id="KW-0732">Signal</keyword>
<proteinExistence type="predicted"/>
<dbReference type="Pfam" id="PF00756">
    <property type="entry name" value="Esterase"/>
    <property type="match status" value="1"/>
</dbReference>
<organism evidence="5 6">
    <name type="scientific">Singulisphaera acidiphila (strain ATCC BAA-1392 / DSM 18658 / VKM B-2454 / MOB10)</name>
    <dbReference type="NCBI Taxonomy" id="886293"/>
    <lineage>
        <taxon>Bacteria</taxon>
        <taxon>Pseudomonadati</taxon>
        <taxon>Planctomycetota</taxon>
        <taxon>Planctomycetia</taxon>
        <taxon>Isosphaerales</taxon>
        <taxon>Isosphaeraceae</taxon>
        <taxon>Singulisphaera</taxon>
    </lineage>
</organism>
<dbReference type="SUPFAM" id="SSF53474">
    <property type="entry name" value="alpha/beta-Hydrolases"/>
    <property type="match status" value="1"/>
</dbReference>
<accession>L0DKU5</accession>
<keyword evidence="3" id="KW-0472">Membrane</keyword>
<sequence>MKFRFYALIIFTFSTINILLLIYLSGTNRLATNDEARSISAGVAQWHNGEFGLANDNPPLARMIAVLPLLPLNVKTKKEAPETGQFDDIADARERELSRAGEFAHLNPKPFNLVLLARMIGFVWWLLGALIIFRWSDQLYGKKAGYFGVTLWSFCPIVLGYEQLATPELPSAVASLAAVYAFRGYLLLPTWNRTLVVGQLLGVALLTDFTSLALLVIFVFLSFVSQSRRADYRSLPFRLHNQVLHSVLSIGLALLVVNMGYGFNHSGSTLGTFGFPNRVPAGFHGTWLGRVIVPLPAEYVKGLVRRWHEWARPPLIDGEDKWPVEVGGRSPSTVGGDFPFSIQAILFGCLILAARRQPGSPPLAEALTLWVPLLTFLAMSTRMVAALPPASGTLLATPFAIIITSKITQCYSSRRQIVRWLAFGLSVWCLGDCVKSTHDRFFSPNRTTRFRQDLVRQGRKLGLAVPEPRTSVGSGSEERGLLYRTFTESEGDQVDYALYVPESYRGDRPFPLLLFLHGWGDRRNSPTDRMYAEVGLPFTLKYQSIDFLVLCPQGLSGSWQADGDDARRALELLAAVQKQYRVDPKRISLTGLSSGGSGAWDLAAQNPNVWAAIVPVASSCDPNQASLLKQTPCWCFHNRYDKSSPVQEPREMIERLRKLGGSPLFTEFSDTNHNAGERAFVLPELFDWLSRQRLP</sequence>
<feature type="domain" description="Glycosyltransferase RgtA/B/C/D-like" evidence="4">
    <location>
        <begin position="117"/>
        <end position="228"/>
    </location>
</feature>
<feature type="transmembrane region" description="Helical" evidence="3">
    <location>
        <begin position="200"/>
        <end position="223"/>
    </location>
</feature>
<dbReference type="PANTHER" id="PTHR43037">
    <property type="entry name" value="UNNAMED PRODUCT-RELATED"/>
    <property type="match status" value="1"/>
</dbReference>
<keyword evidence="6" id="KW-1185">Reference proteome</keyword>
<protein>
    <submittedName>
        <fullName evidence="5">Putative peptidase</fullName>
    </submittedName>
</protein>
<dbReference type="Pfam" id="PF13231">
    <property type="entry name" value="PMT_2"/>
    <property type="match status" value="1"/>
</dbReference>
<dbReference type="InterPro" id="IPR029058">
    <property type="entry name" value="AB_hydrolase_fold"/>
</dbReference>
<name>L0DKU5_SINAD</name>
<feature type="transmembrane region" description="Helical" evidence="3">
    <location>
        <begin position="113"/>
        <end position="133"/>
    </location>
</feature>
<feature type="transmembrane region" description="Helical" evidence="3">
    <location>
        <begin position="169"/>
        <end position="188"/>
    </location>
</feature>
<keyword evidence="3" id="KW-0812">Transmembrane</keyword>
<dbReference type="KEGG" id="saci:Sinac_5328"/>
<dbReference type="GO" id="GO:0016787">
    <property type="term" value="F:hydrolase activity"/>
    <property type="evidence" value="ECO:0007669"/>
    <property type="project" value="UniProtKB-KW"/>
</dbReference>
<dbReference type="InterPro" id="IPR038731">
    <property type="entry name" value="RgtA/B/C-like"/>
</dbReference>
<dbReference type="InterPro" id="IPR050955">
    <property type="entry name" value="Plant_Biomass_Hydrol_Est"/>
</dbReference>
<evidence type="ECO:0000313" key="5">
    <source>
        <dbReference type="EMBL" id="AGA29478.1"/>
    </source>
</evidence>
<dbReference type="EMBL" id="CP003364">
    <property type="protein sequence ID" value="AGA29478.1"/>
    <property type="molecule type" value="Genomic_DNA"/>
</dbReference>